<sequence length="62" mass="7256">MSPRPDWQTVAARIGRHLPWEYDYEHDDQVNERADLARLAHSFWHDELGDQGEGAGEPQLER</sequence>
<evidence type="ECO:0000313" key="1">
    <source>
        <dbReference type="EMBL" id="GHE19409.1"/>
    </source>
</evidence>
<dbReference type="EMBL" id="BNAD01000025">
    <property type="protein sequence ID" value="GHE19409.1"/>
    <property type="molecule type" value="Genomic_DNA"/>
</dbReference>
<reference evidence="2" key="1">
    <citation type="journal article" date="2019" name="Int. J. Syst. Evol. Microbiol.">
        <title>The Global Catalogue of Microorganisms (GCM) 10K type strain sequencing project: providing services to taxonomists for standard genome sequencing and annotation.</title>
        <authorList>
            <consortium name="The Broad Institute Genomics Platform"/>
            <consortium name="The Broad Institute Genome Sequencing Center for Infectious Disease"/>
            <person name="Wu L."/>
            <person name="Ma J."/>
        </authorList>
    </citation>
    <scope>NUCLEOTIDE SEQUENCE [LARGE SCALE GENOMIC DNA]</scope>
    <source>
        <strain evidence="2">CGMCC 1.12791</strain>
    </source>
</reference>
<protein>
    <submittedName>
        <fullName evidence="1">Uncharacterized protein</fullName>
    </submittedName>
</protein>
<keyword evidence="2" id="KW-1185">Reference proteome</keyword>
<name>A0ABQ3HU21_9ACTN</name>
<comment type="caution">
    <text evidence="1">The sequence shown here is derived from an EMBL/GenBank/DDBJ whole genome shotgun (WGS) entry which is preliminary data.</text>
</comment>
<proteinExistence type="predicted"/>
<accession>A0ABQ3HU21</accession>
<organism evidence="1 2">
    <name type="scientific">Nocardioides flavus</name>
    <name type="common">ex Wang et al. 2016</name>
    <dbReference type="NCBI Taxonomy" id="2058780"/>
    <lineage>
        <taxon>Bacteria</taxon>
        <taxon>Bacillati</taxon>
        <taxon>Actinomycetota</taxon>
        <taxon>Actinomycetes</taxon>
        <taxon>Propionibacteriales</taxon>
        <taxon>Nocardioidaceae</taxon>
        <taxon>Nocardioides</taxon>
    </lineage>
</organism>
<evidence type="ECO:0000313" key="2">
    <source>
        <dbReference type="Proteomes" id="UP000597341"/>
    </source>
</evidence>
<gene>
    <name evidence="1" type="ORF">GCM10011376_40190</name>
</gene>
<dbReference type="Proteomes" id="UP000597341">
    <property type="component" value="Unassembled WGS sequence"/>
</dbReference>